<dbReference type="EMBL" id="LVYD01000081">
    <property type="protein sequence ID" value="OQP59420.1"/>
    <property type="molecule type" value="Genomic_DNA"/>
</dbReference>
<protein>
    <recommendedName>
        <fullName evidence="1">AB hydrolase-1 domain-containing protein</fullName>
    </recommendedName>
</protein>
<accession>A0A1V9FM52</accession>
<dbReference type="GO" id="GO:0016020">
    <property type="term" value="C:membrane"/>
    <property type="evidence" value="ECO:0007669"/>
    <property type="project" value="TreeGrafter"/>
</dbReference>
<dbReference type="SUPFAM" id="SSF53474">
    <property type="entry name" value="alpha/beta-Hydrolases"/>
    <property type="match status" value="1"/>
</dbReference>
<evidence type="ECO:0000313" key="3">
    <source>
        <dbReference type="Proteomes" id="UP000192796"/>
    </source>
</evidence>
<gene>
    <name evidence="2" type="ORF">A3860_37830</name>
</gene>
<dbReference type="InterPro" id="IPR029058">
    <property type="entry name" value="AB_hydrolase_fold"/>
</dbReference>
<evidence type="ECO:0000313" key="2">
    <source>
        <dbReference type="EMBL" id="OQP59420.1"/>
    </source>
</evidence>
<dbReference type="Pfam" id="PF00561">
    <property type="entry name" value="Abhydrolase_1"/>
    <property type="match status" value="1"/>
</dbReference>
<dbReference type="Proteomes" id="UP000192796">
    <property type="component" value="Unassembled WGS sequence"/>
</dbReference>
<organism evidence="2 3">
    <name type="scientific">Niastella vici</name>
    <dbReference type="NCBI Taxonomy" id="1703345"/>
    <lineage>
        <taxon>Bacteria</taxon>
        <taxon>Pseudomonadati</taxon>
        <taxon>Bacteroidota</taxon>
        <taxon>Chitinophagia</taxon>
        <taxon>Chitinophagales</taxon>
        <taxon>Chitinophagaceae</taxon>
        <taxon>Niastella</taxon>
    </lineage>
</organism>
<dbReference type="PANTHER" id="PTHR43798">
    <property type="entry name" value="MONOACYLGLYCEROL LIPASE"/>
    <property type="match status" value="1"/>
</dbReference>
<dbReference type="STRING" id="1703345.A3860_37830"/>
<feature type="domain" description="AB hydrolase-1" evidence="1">
    <location>
        <begin position="16"/>
        <end position="152"/>
    </location>
</feature>
<sequence length="274" mass="30399">MSFTSFGLANRRSGEPVVVFEAGFGVTGALDFTRLYPGLSNSAAGIGYDRNGEGESDEDSTIVTDNDIVLRLHLLLKKVHVPPPYLLVGHSMGGAYIRLFTSMYPNEVAGLLFIDAADFMLTDQQDEQIKILSKTGQGSKAWVVPAMDAQARDTTLSPRIRHRSDRLANFFRNGDFWKLYCSLPPLPDIPVGVLAAYHKPVDSSSTNAGVVARLRAGEHFYMENFTELIRNNHNSFVMLLPHYSHSIHTQDPELVVTVIKRLLHSLAKAKDLKK</sequence>
<dbReference type="InterPro" id="IPR050266">
    <property type="entry name" value="AB_hydrolase_sf"/>
</dbReference>
<evidence type="ECO:0000259" key="1">
    <source>
        <dbReference type="Pfam" id="PF00561"/>
    </source>
</evidence>
<name>A0A1V9FM52_9BACT</name>
<keyword evidence="3" id="KW-1185">Reference proteome</keyword>
<reference evidence="2 3" key="1">
    <citation type="submission" date="2016-03" db="EMBL/GenBank/DDBJ databases">
        <title>Niastella vici sp. nov., isolated from farmland soil.</title>
        <authorList>
            <person name="Chen L."/>
            <person name="Wang D."/>
            <person name="Yang S."/>
            <person name="Wang G."/>
        </authorList>
    </citation>
    <scope>NUCLEOTIDE SEQUENCE [LARGE SCALE GENOMIC DNA]</scope>
    <source>
        <strain evidence="2 3">DJ57</strain>
    </source>
</reference>
<proteinExistence type="predicted"/>
<dbReference type="AlphaFoldDB" id="A0A1V9FM52"/>
<dbReference type="Gene3D" id="3.40.50.1820">
    <property type="entry name" value="alpha/beta hydrolase"/>
    <property type="match status" value="1"/>
</dbReference>
<dbReference type="PANTHER" id="PTHR43798:SF33">
    <property type="entry name" value="HYDROLASE, PUTATIVE (AFU_ORTHOLOGUE AFUA_2G14860)-RELATED"/>
    <property type="match status" value="1"/>
</dbReference>
<comment type="caution">
    <text evidence="2">The sequence shown here is derived from an EMBL/GenBank/DDBJ whole genome shotgun (WGS) entry which is preliminary data.</text>
</comment>
<dbReference type="InterPro" id="IPR000073">
    <property type="entry name" value="AB_hydrolase_1"/>
</dbReference>